<evidence type="ECO:0000256" key="14">
    <source>
        <dbReference type="PIRSR" id="PIRSR001529-2"/>
    </source>
</evidence>
<evidence type="ECO:0000256" key="2">
    <source>
        <dbReference type="ARBA" id="ARBA00005045"/>
    </source>
</evidence>
<dbReference type="InterPro" id="IPR002317">
    <property type="entry name" value="Ser-tRNA-ligase_type_1"/>
</dbReference>
<feature type="domain" description="Aminoacyl-transfer RNA synthetases class-II family profile" evidence="17">
    <location>
        <begin position="170"/>
        <end position="445"/>
    </location>
</feature>
<dbReference type="Pfam" id="PF00587">
    <property type="entry name" value="tRNA-synt_2b"/>
    <property type="match status" value="1"/>
</dbReference>
<feature type="compositionally biased region" description="Polar residues" evidence="16">
    <location>
        <begin position="40"/>
        <end position="57"/>
    </location>
</feature>
<dbReference type="InterPro" id="IPR045864">
    <property type="entry name" value="aa-tRNA-synth_II/BPL/LPL"/>
</dbReference>
<dbReference type="Gene3D" id="1.10.287.40">
    <property type="entry name" value="Serine-tRNA synthetase, tRNA binding domain"/>
    <property type="match status" value="1"/>
</dbReference>
<dbReference type="SUPFAM" id="SSF46589">
    <property type="entry name" value="tRNA-binding arm"/>
    <property type="match status" value="1"/>
</dbReference>
<dbReference type="HAMAP" id="MF_00176">
    <property type="entry name" value="Ser_tRNA_synth_type1"/>
    <property type="match status" value="1"/>
</dbReference>
<feature type="binding site" evidence="12">
    <location>
        <position position="420"/>
    </location>
    <ligand>
        <name>L-serine</name>
        <dbReference type="ChEBI" id="CHEBI:33384"/>
    </ligand>
</feature>
<feature type="binding site" evidence="13">
    <location>
        <position position="418"/>
    </location>
    <ligand>
        <name>L-serine</name>
        <dbReference type="ChEBI" id="CHEBI:33384"/>
    </ligand>
</feature>
<name>A0A3N0V5B6_9PROT</name>
<dbReference type="CDD" id="cd00770">
    <property type="entry name" value="SerRS_core"/>
    <property type="match status" value="1"/>
</dbReference>
<feature type="binding site" evidence="13">
    <location>
        <position position="298"/>
    </location>
    <ligand>
        <name>L-serine</name>
        <dbReference type="ChEBI" id="CHEBI:33384"/>
    </ligand>
</feature>
<evidence type="ECO:0000256" key="15">
    <source>
        <dbReference type="SAM" id="Coils"/>
    </source>
</evidence>
<feature type="coiled-coil region" evidence="15">
    <location>
        <begin position="75"/>
        <end position="102"/>
    </location>
</feature>
<feature type="binding site" evidence="12">
    <location>
        <begin position="267"/>
        <end position="269"/>
    </location>
    <ligand>
        <name>L-serine</name>
        <dbReference type="ChEBI" id="CHEBI:33384"/>
    </ligand>
</feature>
<keyword evidence="19" id="KW-1185">Reference proteome</keyword>
<dbReference type="PROSITE" id="PS50862">
    <property type="entry name" value="AA_TRNA_LIGASE_II"/>
    <property type="match status" value="1"/>
</dbReference>
<dbReference type="Pfam" id="PF02403">
    <property type="entry name" value="Seryl_tRNA_N"/>
    <property type="match status" value="1"/>
</dbReference>
<protein>
    <recommendedName>
        <fullName evidence="12">Serine--tRNA ligase</fullName>
        <ecNumber evidence="12">6.1.1.11</ecNumber>
    </recommendedName>
    <alternativeName>
        <fullName evidence="12">Seryl-tRNA synthetase</fullName>
        <shortName evidence="12">SerRS</shortName>
    </alternativeName>
    <alternativeName>
        <fullName evidence="12">Seryl-tRNA(Ser/Sec) synthetase</fullName>
    </alternativeName>
</protein>
<dbReference type="PIRSF" id="PIRSF001529">
    <property type="entry name" value="Ser-tRNA-synth_IIa"/>
    <property type="match status" value="1"/>
</dbReference>
<evidence type="ECO:0000256" key="4">
    <source>
        <dbReference type="ARBA" id="ARBA00022490"/>
    </source>
</evidence>
<evidence type="ECO:0000256" key="9">
    <source>
        <dbReference type="ARBA" id="ARBA00023146"/>
    </source>
</evidence>
<comment type="catalytic activity">
    <reaction evidence="11 12">
        <text>tRNA(Ser) + L-serine + ATP = L-seryl-tRNA(Ser) + AMP + diphosphate + H(+)</text>
        <dbReference type="Rhea" id="RHEA:12292"/>
        <dbReference type="Rhea" id="RHEA-COMP:9669"/>
        <dbReference type="Rhea" id="RHEA-COMP:9703"/>
        <dbReference type="ChEBI" id="CHEBI:15378"/>
        <dbReference type="ChEBI" id="CHEBI:30616"/>
        <dbReference type="ChEBI" id="CHEBI:33019"/>
        <dbReference type="ChEBI" id="CHEBI:33384"/>
        <dbReference type="ChEBI" id="CHEBI:78442"/>
        <dbReference type="ChEBI" id="CHEBI:78533"/>
        <dbReference type="ChEBI" id="CHEBI:456215"/>
        <dbReference type="EC" id="6.1.1.11"/>
    </reaction>
</comment>
<dbReference type="PRINTS" id="PR00981">
    <property type="entry name" value="TRNASYNTHSER"/>
</dbReference>
<dbReference type="PANTHER" id="PTHR43697:SF1">
    <property type="entry name" value="SERINE--TRNA LIGASE"/>
    <property type="match status" value="1"/>
</dbReference>
<dbReference type="InterPro" id="IPR002314">
    <property type="entry name" value="aa-tRNA-synt_IIb"/>
</dbReference>
<comment type="domain">
    <text evidence="12">Consists of two distinct domains, a catalytic core and a N-terminal extension that is involved in tRNA binding.</text>
</comment>
<evidence type="ECO:0000256" key="12">
    <source>
        <dbReference type="HAMAP-Rule" id="MF_00176"/>
    </source>
</evidence>
<dbReference type="GO" id="GO:0005524">
    <property type="term" value="F:ATP binding"/>
    <property type="evidence" value="ECO:0007669"/>
    <property type="project" value="UniProtKB-UniRule"/>
</dbReference>
<evidence type="ECO:0000256" key="7">
    <source>
        <dbReference type="ARBA" id="ARBA00022840"/>
    </source>
</evidence>
<dbReference type="AlphaFoldDB" id="A0A3N0V5B6"/>
<keyword evidence="6 12" id="KW-0547">Nucleotide-binding</keyword>
<comment type="similarity">
    <text evidence="3 12">Belongs to the class-II aminoacyl-tRNA synthetase family. Type-1 seryl-tRNA synthetase subfamily.</text>
</comment>
<feature type="binding site" evidence="12 14">
    <location>
        <begin position="385"/>
        <end position="388"/>
    </location>
    <ligand>
        <name>ATP</name>
        <dbReference type="ChEBI" id="CHEBI:30616"/>
    </ligand>
</feature>
<keyword evidence="7 12" id="KW-0067">ATP-binding</keyword>
<dbReference type="Gene3D" id="3.30.930.10">
    <property type="entry name" value="Bira Bifunctional Protein, Domain 2"/>
    <property type="match status" value="1"/>
</dbReference>
<comment type="subunit">
    <text evidence="12">Homodimer. The tRNA molecule binds across the dimer.</text>
</comment>
<keyword evidence="5 12" id="KW-0436">Ligase</keyword>
<dbReference type="GO" id="GO:0004828">
    <property type="term" value="F:serine-tRNA ligase activity"/>
    <property type="evidence" value="ECO:0007669"/>
    <property type="project" value="UniProtKB-UniRule"/>
</dbReference>
<dbReference type="NCBIfam" id="TIGR00414">
    <property type="entry name" value="serS"/>
    <property type="match status" value="1"/>
</dbReference>
<dbReference type="InterPro" id="IPR015866">
    <property type="entry name" value="Ser-tRNA-synth_1_N"/>
</dbReference>
<organism evidence="18 19">
    <name type="scientific">Pseudomethylobacillus aquaticus</name>
    <dbReference type="NCBI Taxonomy" id="2676064"/>
    <lineage>
        <taxon>Bacteria</taxon>
        <taxon>Pseudomonadati</taxon>
        <taxon>Pseudomonadota</taxon>
        <taxon>Betaproteobacteria</taxon>
        <taxon>Nitrosomonadales</taxon>
        <taxon>Methylophilaceae</taxon>
        <taxon>Pseudomethylobacillus</taxon>
    </lineage>
</organism>
<feature type="binding site" evidence="12 13">
    <location>
        <position position="321"/>
    </location>
    <ligand>
        <name>L-serine</name>
        <dbReference type="ChEBI" id="CHEBI:33384"/>
    </ligand>
</feature>
<dbReference type="GO" id="GO:0016260">
    <property type="term" value="P:selenocysteine biosynthetic process"/>
    <property type="evidence" value="ECO:0007669"/>
    <property type="project" value="UniProtKB-UniRule"/>
</dbReference>
<keyword evidence="15" id="KW-0175">Coiled coil</keyword>
<dbReference type="SUPFAM" id="SSF55681">
    <property type="entry name" value="Class II aaRS and biotin synthetases"/>
    <property type="match status" value="1"/>
</dbReference>
<evidence type="ECO:0000256" key="16">
    <source>
        <dbReference type="SAM" id="MobiDB-lite"/>
    </source>
</evidence>
<keyword evidence="8 12" id="KW-0648">Protein biosynthesis</keyword>
<dbReference type="GO" id="GO:0005737">
    <property type="term" value="C:cytoplasm"/>
    <property type="evidence" value="ECO:0007669"/>
    <property type="project" value="UniProtKB-SubCell"/>
</dbReference>
<evidence type="ECO:0000259" key="17">
    <source>
        <dbReference type="PROSITE" id="PS50862"/>
    </source>
</evidence>
<reference evidence="18 19" key="1">
    <citation type="submission" date="2018-10" db="EMBL/GenBank/DDBJ databases">
        <authorList>
            <person name="Chen W.-M."/>
        </authorList>
    </citation>
    <scope>NUCLEOTIDE SEQUENCE [LARGE SCALE GENOMIC DNA]</scope>
    <source>
        <strain evidence="18 19">H-5</strain>
    </source>
</reference>
<dbReference type="RefSeq" id="WP_123235953.1">
    <property type="nucleotide sequence ID" value="NZ_RJVP01000001.1"/>
</dbReference>
<evidence type="ECO:0000256" key="8">
    <source>
        <dbReference type="ARBA" id="ARBA00022917"/>
    </source>
</evidence>
<evidence type="ECO:0000256" key="6">
    <source>
        <dbReference type="ARBA" id="ARBA00022741"/>
    </source>
</evidence>
<comment type="subcellular location">
    <subcellularLocation>
        <location evidence="1 12">Cytoplasm</location>
    </subcellularLocation>
</comment>
<dbReference type="UniPathway" id="UPA00906">
    <property type="reaction ID" value="UER00895"/>
</dbReference>
<evidence type="ECO:0000313" key="18">
    <source>
        <dbReference type="EMBL" id="ROH87959.1"/>
    </source>
</evidence>
<comment type="catalytic activity">
    <reaction evidence="10 12">
        <text>tRNA(Sec) + L-serine + ATP = L-seryl-tRNA(Sec) + AMP + diphosphate + H(+)</text>
        <dbReference type="Rhea" id="RHEA:42580"/>
        <dbReference type="Rhea" id="RHEA-COMP:9742"/>
        <dbReference type="Rhea" id="RHEA-COMP:10128"/>
        <dbReference type="ChEBI" id="CHEBI:15378"/>
        <dbReference type="ChEBI" id="CHEBI:30616"/>
        <dbReference type="ChEBI" id="CHEBI:33019"/>
        <dbReference type="ChEBI" id="CHEBI:33384"/>
        <dbReference type="ChEBI" id="CHEBI:78442"/>
        <dbReference type="ChEBI" id="CHEBI:78533"/>
        <dbReference type="ChEBI" id="CHEBI:456215"/>
        <dbReference type="EC" id="6.1.1.11"/>
    </reaction>
</comment>
<feature type="binding site" evidence="12 14">
    <location>
        <begin position="298"/>
        <end position="300"/>
    </location>
    <ligand>
        <name>ATP</name>
        <dbReference type="ChEBI" id="CHEBI:30616"/>
    </ligand>
</feature>
<feature type="region of interest" description="Disordered" evidence="16">
    <location>
        <begin position="39"/>
        <end position="60"/>
    </location>
</feature>
<evidence type="ECO:0000313" key="19">
    <source>
        <dbReference type="Proteomes" id="UP000275137"/>
    </source>
</evidence>
<evidence type="ECO:0000256" key="13">
    <source>
        <dbReference type="PIRSR" id="PIRSR001529-1"/>
    </source>
</evidence>
<comment type="caution">
    <text evidence="12">Lacks conserved residue(s) required for the propagation of feature annotation.</text>
</comment>
<evidence type="ECO:0000256" key="11">
    <source>
        <dbReference type="ARBA" id="ARBA00048823"/>
    </source>
</evidence>
<evidence type="ECO:0000256" key="5">
    <source>
        <dbReference type="ARBA" id="ARBA00022598"/>
    </source>
</evidence>
<dbReference type="InterPro" id="IPR042103">
    <property type="entry name" value="SerRS_1_N_sf"/>
</dbReference>
<sequence length="460" mass="51067">MLDIQALRNDLDQVAARLQARGYALDIAAFNRLEQERKTAQTQTQDLQAKRNTSSKQIGIAKSKGEDVSAILAEVAGLGEQLKANEARLADVQAELQSLLLNVPNLPHSSVPVGKSEADNVEVRKVGTPRRFDFEIKDHTDVGTPLGLDFDTGAKLSGARFTLMRGQIARLHRALAQYMLDVQTEQHGYTECYTPYLVNRETLVGTGQLPKFEEDLFRTKSLNTSLDFEDNELRDLQTAFQSGDFDDTLTRMSSWFDRQGGLYLIPTSEVTLTNTVRDEIVAAEALPIKLTAHTPCFRSEAGSYGRDTKGMIRQHQFDKVEMVQIVHPESSYDALEQMVGHAENILKALELPYRVVLLCTGDMGFGAAKTYDLEVWLPAQDTYREISSISNCEAFQARRLQARFRNAQGKPELLHTLNGSGLAVGRTLVAVLENYQQADGSVTIPTVLQPYMGGLQAIRA</sequence>
<keyword evidence="4 12" id="KW-0963">Cytoplasm</keyword>
<comment type="function">
    <text evidence="12">Catalyzes the attachment of serine to tRNA(Ser). Is also able to aminoacylate tRNA(Sec) with serine, to form the misacylated tRNA L-seryl-tRNA(Sec), which will be further converted into selenocysteinyl-tRNA(Sec).</text>
</comment>
<comment type="pathway">
    <text evidence="2 12">Aminoacyl-tRNA biosynthesis; selenocysteinyl-tRNA(Sec) biosynthesis; L-seryl-tRNA(Sec) from L-serine and tRNA(Sec): step 1/1.</text>
</comment>
<keyword evidence="9 12" id="KW-0030">Aminoacyl-tRNA synthetase</keyword>
<evidence type="ECO:0000256" key="1">
    <source>
        <dbReference type="ARBA" id="ARBA00004496"/>
    </source>
</evidence>
<dbReference type="EMBL" id="RJVP01000001">
    <property type="protein sequence ID" value="ROH87959.1"/>
    <property type="molecule type" value="Genomic_DNA"/>
</dbReference>
<accession>A0A3N0V5B6</accession>
<evidence type="ECO:0000256" key="3">
    <source>
        <dbReference type="ARBA" id="ARBA00010728"/>
    </source>
</evidence>
<comment type="caution">
    <text evidence="18">The sequence shown here is derived from an EMBL/GenBank/DDBJ whole genome shotgun (WGS) entry which is preliminary data.</text>
</comment>
<evidence type="ECO:0000256" key="10">
    <source>
        <dbReference type="ARBA" id="ARBA00047929"/>
    </source>
</evidence>
<feature type="binding site" evidence="13">
    <location>
        <position position="267"/>
    </location>
    <ligand>
        <name>L-serine</name>
        <dbReference type="ChEBI" id="CHEBI:33384"/>
    </ligand>
</feature>
<dbReference type="PANTHER" id="PTHR43697">
    <property type="entry name" value="SERYL-TRNA SYNTHETASE"/>
    <property type="match status" value="1"/>
</dbReference>
<dbReference type="InterPro" id="IPR006195">
    <property type="entry name" value="aa-tRNA-synth_II"/>
</dbReference>
<dbReference type="GO" id="GO:0006434">
    <property type="term" value="P:seryl-tRNA aminoacylation"/>
    <property type="evidence" value="ECO:0007669"/>
    <property type="project" value="UniProtKB-UniRule"/>
</dbReference>
<dbReference type="EC" id="6.1.1.11" evidence="12"/>
<gene>
    <name evidence="12" type="primary">serS</name>
    <name evidence="18" type="ORF">ED236_00245</name>
</gene>
<dbReference type="Proteomes" id="UP000275137">
    <property type="component" value="Unassembled WGS sequence"/>
</dbReference>
<dbReference type="InterPro" id="IPR010978">
    <property type="entry name" value="tRNA-bd_arm"/>
</dbReference>
<proteinExistence type="inferred from homology"/>
<dbReference type="InterPro" id="IPR033729">
    <property type="entry name" value="SerRS_core"/>
</dbReference>